<evidence type="ECO:0000313" key="1">
    <source>
        <dbReference type="Proteomes" id="UP000095286"/>
    </source>
</evidence>
<evidence type="ECO:0000313" key="2">
    <source>
        <dbReference type="WBParaSite" id="RSKR_0000708600.1"/>
    </source>
</evidence>
<accession>A0AC35U3V4</accession>
<dbReference type="Proteomes" id="UP000095286">
    <property type="component" value="Unplaced"/>
</dbReference>
<organism evidence="1 2">
    <name type="scientific">Rhabditophanes sp. KR3021</name>
    <dbReference type="NCBI Taxonomy" id="114890"/>
    <lineage>
        <taxon>Eukaryota</taxon>
        <taxon>Metazoa</taxon>
        <taxon>Ecdysozoa</taxon>
        <taxon>Nematoda</taxon>
        <taxon>Chromadorea</taxon>
        <taxon>Rhabditida</taxon>
        <taxon>Tylenchina</taxon>
        <taxon>Panagrolaimomorpha</taxon>
        <taxon>Strongyloidoidea</taxon>
        <taxon>Alloionematidae</taxon>
        <taxon>Rhabditophanes</taxon>
    </lineage>
</organism>
<dbReference type="WBParaSite" id="RSKR_0000708600.1">
    <property type="protein sequence ID" value="RSKR_0000708600.1"/>
    <property type="gene ID" value="RSKR_0000708600"/>
</dbReference>
<protein>
    <submittedName>
        <fullName evidence="2">ANF_receptor domain-containing protein</fullName>
    </submittedName>
</protein>
<sequence>MMKVKPIFDEALLDVYYTTQKLPKNAFELIYVDTESNDAIGPQRVIEQYCLKRVDAIFGIPYAYGLAPIARITPYWNKGVPVFTTSVKVEQFSNKQQFPLLTRLTETNALLGKLFVQMFNKYFKYDRVFYYFNEFEDPSTSIGKSDCYFTLNPIKNALSAMEKPVEFESMVFHEHSKDQAYLDEKHGQFLKRASFYARVIILCASPNTVREIMLAAHDLGMATSGEYVFINIDVSTGSHAEKPWLRSNDTTAENNEKAKKAYKALKTISLRRSDLREYQNFETRVKNRAESNYNYKAVTGKEYEMNNFISAFYDAVLLYAIALNETLKAGLDPRDGKVITSKMWNRKFKGITGEVSIDMNGDRYSDYSLLDLDEKQDKFVEVAYYSGSDNKLVKVSDFHWIGGKPPNDDPICGFV</sequence>
<reference evidence="2" key="1">
    <citation type="submission" date="2016-11" db="UniProtKB">
        <authorList>
            <consortium name="WormBaseParasite"/>
        </authorList>
    </citation>
    <scope>IDENTIFICATION</scope>
    <source>
        <strain evidence="2">KR3021</strain>
    </source>
</reference>
<proteinExistence type="predicted"/>
<name>A0AC35U3V4_9BILA</name>